<dbReference type="PANTHER" id="PTHR44757:SF2">
    <property type="entry name" value="BIOFILM ARCHITECTURE MAINTENANCE PROTEIN MBAA"/>
    <property type="match status" value="1"/>
</dbReference>
<dbReference type="Pfam" id="PF00563">
    <property type="entry name" value="EAL"/>
    <property type="match status" value="1"/>
</dbReference>
<feature type="domain" description="PAC" evidence="4">
    <location>
        <begin position="1057"/>
        <end position="1109"/>
    </location>
</feature>
<evidence type="ECO:0000256" key="1">
    <source>
        <dbReference type="SAM" id="Coils"/>
    </source>
</evidence>
<dbReference type="Pfam" id="PF01590">
    <property type="entry name" value="GAF"/>
    <property type="match status" value="2"/>
</dbReference>
<dbReference type="OrthoDB" id="431840at2"/>
<feature type="domain" description="PAS" evidence="3">
    <location>
        <begin position="721"/>
        <end position="792"/>
    </location>
</feature>
<dbReference type="CDD" id="cd00130">
    <property type="entry name" value="PAS"/>
    <property type="match status" value="9"/>
</dbReference>
<dbReference type="SMART" id="SM00065">
    <property type="entry name" value="GAF"/>
    <property type="match status" value="2"/>
</dbReference>
<dbReference type="InterPro" id="IPR000160">
    <property type="entry name" value="GGDEF_dom"/>
</dbReference>
<dbReference type="PROSITE" id="PS50046">
    <property type="entry name" value="PHYTOCHROME_2"/>
    <property type="match status" value="1"/>
</dbReference>
<keyword evidence="1" id="KW-0175">Coiled coil</keyword>
<dbReference type="Pfam" id="PF13426">
    <property type="entry name" value="PAS_9"/>
    <property type="match status" value="3"/>
</dbReference>
<dbReference type="InterPro" id="IPR016132">
    <property type="entry name" value="Phyto_chromo_attachment"/>
</dbReference>
<dbReference type="CDD" id="cd01948">
    <property type="entry name" value="EAL"/>
    <property type="match status" value="1"/>
</dbReference>
<dbReference type="PANTHER" id="PTHR44757">
    <property type="entry name" value="DIGUANYLATE CYCLASE DGCP"/>
    <property type="match status" value="1"/>
</dbReference>
<dbReference type="InterPro" id="IPR043128">
    <property type="entry name" value="Rev_trsase/Diguanyl_cyclase"/>
</dbReference>
<feature type="domain" description="PAS" evidence="3">
    <location>
        <begin position="1110"/>
        <end position="1182"/>
    </location>
</feature>
<dbReference type="CDD" id="cd01949">
    <property type="entry name" value="GGDEF"/>
    <property type="match status" value="1"/>
</dbReference>
<protein>
    <submittedName>
        <fullName evidence="7">PAS domain S-box protein</fullName>
    </submittedName>
</protein>
<feature type="domain" description="PAC" evidence="4">
    <location>
        <begin position="396"/>
        <end position="448"/>
    </location>
</feature>
<dbReference type="InterPro" id="IPR013655">
    <property type="entry name" value="PAS_fold_3"/>
</dbReference>
<dbReference type="PROSITE" id="PS50887">
    <property type="entry name" value="GGDEF"/>
    <property type="match status" value="1"/>
</dbReference>
<keyword evidence="8" id="KW-1185">Reference proteome</keyword>
<feature type="coiled-coil region" evidence="1">
    <location>
        <begin position="289"/>
        <end position="323"/>
    </location>
</feature>
<evidence type="ECO:0000259" key="6">
    <source>
        <dbReference type="PROSITE" id="PS50887"/>
    </source>
</evidence>
<feature type="domain" description="PAS" evidence="3">
    <location>
        <begin position="1238"/>
        <end position="1310"/>
    </location>
</feature>
<organism evidence="7 8">
    <name type="scientific">Leptolyngbya iicbica LK</name>
    <dbReference type="NCBI Taxonomy" id="2294035"/>
    <lineage>
        <taxon>Bacteria</taxon>
        <taxon>Bacillati</taxon>
        <taxon>Cyanobacteriota</taxon>
        <taxon>Cyanophyceae</taxon>
        <taxon>Leptolyngbyales</taxon>
        <taxon>Leptolyngbyaceae</taxon>
        <taxon>Leptolyngbya group</taxon>
        <taxon>Leptolyngbya</taxon>
        <taxon>Leptolyngbya iicbica</taxon>
    </lineage>
</organism>
<feature type="domain" description="PAC" evidence="4">
    <location>
        <begin position="244"/>
        <end position="298"/>
    </location>
</feature>
<dbReference type="SMART" id="SM00267">
    <property type="entry name" value="GGDEF"/>
    <property type="match status" value="1"/>
</dbReference>
<dbReference type="InterPro" id="IPR035965">
    <property type="entry name" value="PAS-like_dom_sf"/>
</dbReference>
<feature type="domain" description="PAC" evidence="4">
    <location>
        <begin position="1313"/>
        <end position="1365"/>
    </location>
</feature>
<dbReference type="SUPFAM" id="SSF55781">
    <property type="entry name" value="GAF domain-like"/>
    <property type="match status" value="2"/>
</dbReference>
<feature type="domain" description="Phytochrome chromophore attachment site" evidence="2">
    <location>
        <begin position="1510"/>
        <end position="1646"/>
    </location>
</feature>
<comment type="caution">
    <text evidence="7">The sequence shown here is derived from an EMBL/GenBank/DDBJ whole genome shotgun (WGS) entry which is preliminary data.</text>
</comment>
<dbReference type="Pfam" id="PF08448">
    <property type="entry name" value="PAS_4"/>
    <property type="match status" value="4"/>
</dbReference>
<dbReference type="EMBL" id="QVFV01000001">
    <property type="protein sequence ID" value="RZM82386.1"/>
    <property type="molecule type" value="Genomic_DNA"/>
</dbReference>
<dbReference type="Pfam" id="PF00990">
    <property type="entry name" value="GGDEF"/>
    <property type="match status" value="1"/>
</dbReference>
<evidence type="ECO:0000259" key="4">
    <source>
        <dbReference type="PROSITE" id="PS50113"/>
    </source>
</evidence>
<evidence type="ECO:0000259" key="3">
    <source>
        <dbReference type="PROSITE" id="PS50112"/>
    </source>
</evidence>
<dbReference type="Gene3D" id="3.30.450.20">
    <property type="entry name" value="PAS domain"/>
    <property type="match status" value="11"/>
</dbReference>
<dbReference type="Gene3D" id="3.30.70.270">
    <property type="match status" value="1"/>
</dbReference>
<evidence type="ECO:0000313" key="8">
    <source>
        <dbReference type="Proteomes" id="UP000292459"/>
    </source>
</evidence>
<dbReference type="SMART" id="SM00052">
    <property type="entry name" value="EAL"/>
    <property type="match status" value="1"/>
</dbReference>
<dbReference type="InterPro" id="IPR001633">
    <property type="entry name" value="EAL_dom"/>
</dbReference>
<proteinExistence type="predicted"/>
<dbReference type="InterPro" id="IPR013656">
    <property type="entry name" value="PAS_4"/>
</dbReference>
<dbReference type="NCBIfam" id="TIGR00229">
    <property type="entry name" value="sensory_box"/>
    <property type="match status" value="10"/>
</dbReference>
<dbReference type="SUPFAM" id="SSF55073">
    <property type="entry name" value="Nucleotide cyclase"/>
    <property type="match status" value="1"/>
</dbReference>
<feature type="domain" description="PAC" evidence="4">
    <location>
        <begin position="929"/>
        <end position="981"/>
    </location>
</feature>
<feature type="domain" description="EAL" evidence="5">
    <location>
        <begin position="2032"/>
        <end position="2291"/>
    </location>
</feature>
<evidence type="ECO:0000259" key="5">
    <source>
        <dbReference type="PROSITE" id="PS50883"/>
    </source>
</evidence>
<dbReference type="InterPro" id="IPR001610">
    <property type="entry name" value="PAC"/>
</dbReference>
<reference evidence="7 8" key="1">
    <citation type="submission" date="2018-11" db="EMBL/GenBank/DDBJ databases">
        <title>Whole genome sequencing of an environmental sample.</title>
        <authorList>
            <person name="Sarangi A.N."/>
            <person name="Singh D."/>
            <person name="Tripathy S."/>
        </authorList>
    </citation>
    <scope>NUCLEOTIDE SEQUENCE [LARGE SCALE GENOMIC DNA]</scope>
    <source>
        <strain evidence="7 8">Lakshadweep</strain>
    </source>
</reference>
<dbReference type="InterPro" id="IPR052155">
    <property type="entry name" value="Biofilm_reg_signaling"/>
</dbReference>
<dbReference type="InterPro" id="IPR003018">
    <property type="entry name" value="GAF"/>
</dbReference>
<dbReference type="InterPro" id="IPR029787">
    <property type="entry name" value="Nucleotide_cyclase"/>
</dbReference>
<dbReference type="Gene3D" id="3.30.450.40">
    <property type="match status" value="2"/>
</dbReference>
<feature type="domain" description="PAC" evidence="4">
    <location>
        <begin position="1185"/>
        <end position="1237"/>
    </location>
</feature>
<dbReference type="Gene3D" id="2.10.70.100">
    <property type="match status" value="4"/>
</dbReference>
<dbReference type="SMART" id="SM00086">
    <property type="entry name" value="PAC"/>
    <property type="match status" value="10"/>
</dbReference>
<feature type="domain" description="PAC" evidence="4">
    <location>
        <begin position="543"/>
        <end position="595"/>
    </location>
</feature>
<evidence type="ECO:0000313" key="7">
    <source>
        <dbReference type="EMBL" id="RZM82386.1"/>
    </source>
</evidence>
<dbReference type="InterPro" id="IPR000014">
    <property type="entry name" value="PAS"/>
</dbReference>
<dbReference type="SUPFAM" id="SSF141868">
    <property type="entry name" value="EAL domain-like"/>
    <property type="match status" value="1"/>
</dbReference>
<feature type="domain" description="PAC" evidence="4">
    <location>
        <begin position="800"/>
        <end position="852"/>
    </location>
</feature>
<dbReference type="Proteomes" id="UP000292459">
    <property type="component" value="Unassembled WGS sequence"/>
</dbReference>
<dbReference type="PROSITE" id="PS50112">
    <property type="entry name" value="PAS"/>
    <property type="match status" value="7"/>
</dbReference>
<accession>A0A4Q7EH28</accession>
<dbReference type="InterPro" id="IPR035919">
    <property type="entry name" value="EAL_sf"/>
</dbReference>
<evidence type="ECO:0000259" key="2">
    <source>
        <dbReference type="PROSITE" id="PS50046"/>
    </source>
</evidence>
<dbReference type="InterPro" id="IPR029016">
    <property type="entry name" value="GAF-like_dom_sf"/>
</dbReference>
<dbReference type="NCBIfam" id="TIGR00254">
    <property type="entry name" value="GGDEF"/>
    <property type="match status" value="1"/>
</dbReference>
<dbReference type="InterPro" id="IPR000700">
    <property type="entry name" value="PAS-assoc_C"/>
</dbReference>
<feature type="domain" description="PAS" evidence="3">
    <location>
        <begin position="33"/>
        <end position="89"/>
    </location>
</feature>
<name>A0A4Q7EH28_9CYAN</name>
<dbReference type="SMART" id="SM00091">
    <property type="entry name" value="PAS"/>
    <property type="match status" value="11"/>
</dbReference>
<feature type="domain" description="GGDEF" evidence="6">
    <location>
        <begin position="1891"/>
        <end position="2023"/>
    </location>
</feature>
<dbReference type="RefSeq" id="WP_084606967.1">
    <property type="nucleotide sequence ID" value="NZ_QVFV01000001.1"/>
</dbReference>
<feature type="domain" description="PAS" evidence="3">
    <location>
        <begin position="1366"/>
        <end position="1436"/>
    </location>
</feature>
<dbReference type="Pfam" id="PF08447">
    <property type="entry name" value="PAS_3"/>
    <property type="match status" value="4"/>
</dbReference>
<dbReference type="PROSITE" id="PS50113">
    <property type="entry name" value="PAC"/>
    <property type="match status" value="9"/>
</dbReference>
<feature type="domain" description="PAS" evidence="3">
    <location>
        <begin position="320"/>
        <end position="393"/>
    </location>
</feature>
<dbReference type="Gene3D" id="3.20.20.450">
    <property type="entry name" value="EAL domain"/>
    <property type="match status" value="1"/>
</dbReference>
<sequence length="2292" mass="260915">MSNRDRESQPVDELSWLSMGKSPFSLPLSLTFSREHLSQLLDDLPVAGLLIDPHGQLLATNQSACDLFEMSSPELLERSLTQLLVTPENPEHGVLTFPIQASCYGLVNLQNEHQQSRSLSFSVIAHVGENIHLLMLQASQPDYFQGLQLAAAIAPTLQPEKTCYTLADTAAQLHLQSVALSACADAIVITDRHGQIEWANPAFTQLTGYSLDEVIGYDPRDLVNSGQQDQAFFRQLWQTILAGEVWRGEIINRRKDQSHYVEEMTITPVYNQAAEITHFIAIKQDITERKIAEQRQQELTTQVNQYAQTLEQINQALRLSEQRYRHVIDTQTELLCRLTPDGTLTFVNEAFCRFFQRSSADLIGSSFIDLVPPEHQAQVRQQIGELQHLSSDRPIVTHEHTVVGADGQIAWHQWINRAFFDDDGQLTEIQASGRDITDYKQAEQALRDRERQLNLFFTQSLDGFFFMMLDEPIAWHDSNLDQTAALDYALTHQRVTKANLAFCEQYGFSQVEDMIGLTPDDVLNHDRATGRAIFRQLFDAGRLHIQTHERRGDGTLMWIEGDYQCLYDDQGRITGHFGVQRDITELHNAIDALAESEQQYRLLVENQTELILKLTPDRQLLFASPSYCQLFNKTLAELVETDFRPPGHPADQAAAQQQWETLWQPPHTCRLEQRTLTNQGWRWLSWSNQAVLDEAGNVTAVVGVGRDITDRKQAEQELQLSEQQFRNVLETLMMVAIMTDSQGNVLFANDYLLSLTGWRRDEVLGQNWFSMFLPAEIRSELRALFNRAINTTEGVADFPAYRENDIVTRTGDRRLIAWNNTVQRNAQGEVISVTCIGEDITERKRAEQSIRDLSQRLSLATASAQLGVWELNYQTGQLIWDQRTYEIYGCAPGMAPPSFEAWLSTYVYAEDVELIERAAHAIEQGQNYFQVDLRIVRADGEMRYVEDHVTVIRDDDGQVLSILGLNRDISDRKASENNIQQLTSRLQLATQSGHIGIWEFAPDTNTMWFDARMAEIYGWEPTAREVEYDAWATAIHPEDAHVVDSELADLRGNAAEMHKEYRIIRPSGEVRYVEDHAIIIRDERGQLQKMIGINLDVTDRARSEQAIRETSQRLEIASDAAQFGIWDWDIVHETLTWDERQHRIHGMSPGEFDGTYAAWQRLVHPDDWPGLLAAAEVALQKDDIYNVEFRIIRTDGAVRYIETYAQILRNAAGQPIRMIGVNRDITHRHQKEVTLQETTQRLTLATEAAKLGVWEWDIASDRTYWDERMYEIYGIDAAEHSGSHHDWYNLIHPEDLTIVEQEIEAQEQGAKGFHSEFRIMRPSGEILYLEAHGQFIRDENGQVVRVFGVNEDISDRKRSELELAEAHEILHALMQNSPAIMELYDETGRYHKVNAITAEFLGKPAAEIEGQHFADLHSQEVATLFMARIQQLVATQQPLVIEDRLQSEGQERVLQSVLFPVLSRPDQPQLLGLVATDITDIVQAQTRLRQQAERERLLRELTENIRRSLDLKTVLQTAVTRIREFLQTDRVLIYQLAADRSGEITVESVGDEWMSVLGETVRDPCFADRWIERYRQGRISQVNDVSTAEMRPCYRRFLEHYQIRANLVLPLVVNEQLWGLLCIHQCRSPRHWQPDEIEFVQQLCGQVEIAIQQAQLLAASQSIAQREQLLNEIVSSIRDSLDLQEILAQATQTLLAVFQAGRCVIALLKAEDDSFEYLASSSGPGIAPLQGQEVSLQSCRQMGPILSQATPVANHDVAQDPQLAAVADKLSQLQVGAMLTVTIRHNDQIKGLLCIQHPVARRWTDQECALIKQVADQLAIAIQQAELYQQAQTELHQRQRLEEQLRHDALHDSLTGLPNRALFLERLQLALRRYQRHQHDAAGMSSAYGATEFAVLFLDLDRFKVINDSLGHAVGDQLLQFVAERLSHCLRDIDIAARLGGDEFVVLLEELHEPQFAVEVARRIHNVLELPIFLDDREIFIRASIGITFSSKHHTSPEHIVQNADIAMYEAKKSNSEYIVFDASMHAIALEQMTLEHDLRHAINREEFRLYFQPIVALSSGRIVGFEALVRWQHPTRGLLYPRAFVEVAEETGLIAAIDLWVLNQACQQLSQWRQMGAEFQDVTISVNLSGRQFSQPDLIQQIDHALAAANLTGRSLKLEITESVLITNSSLAVQTLNEFQARNIAVCMDDFGTGYSSLSYLHQFPVDILKIDKSFILNLNAQKTDPRDYEIVKAIINLALNLNLEVIAEGIENHDVLVYLQKNKCQFGQGYYFAPALATEAATALLRRPSF</sequence>
<gene>
    <name evidence="7" type="ORF">DYY88_03840</name>
</gene>
<feature type="domain" description="PAS" evidence="3">
    <location>
        <begin position="179"/>
        <end position="216"/>
    </location>
</feature>
<dbReference type="SUPFAM" id="SSF55785">
    <property type="entry name" value="PYP-like sensor domain (PAS domain)"/>
    <property type="match status" value="11"/>
</dbReference>
<dbReference type="PROSITE" id="PS50883">
    <property type="entry name" value="EAL"/>
    <property type="match status" value="1"/>
</dbReference>
<feature type="domain" description="PAC" evidence="4">
    <location>
        <begin position="667"/>
        <end position="720"/>
    </location>
</feature>